<dbReference type="HOGENOM" id="CLU_605159_0_0_7"/>
<keyword evidence="2" id="KW-1185">Reference proteome</keyword>
<dbReference type="eggNOG" id="ENOG5032K9N">
    <property type="taxonomic scope" value="Bacteria"/>
</dbReference>
<dbReference type="EMBL" id="CP001804">
    <property type="protein sequence ID" value="ACY13147.1"/>
    <property type="molecule type" value="Genomic_DNA"/>
</dbReference>
<organism evidence="1 2">
    <name type="scientific">Haliangium ochraceum (strain DSM 14365 / JCM 11303 / SMP-2)</name>
    <dbReference type="NCBI Taxonomy" id="502025"/>
    <lineage>
        <taxon>Bacteria</taxon>
        <taxon>Pseudomonadati</taxon>
        <taxon>Myxococcota</taxon>
        <taxon>Polyangia</taxon>
        <taxon>Haliangiales</taxon>
        <taxon>Kofleriaceae</taxon>
        <taxon>Haliangium</taxon>
    </lineage>
</organism>
<accession>D0LKB3</accession>
<sequence>MSDTEQERKKAERAARERFERAMTELRDGSYRFASRARGQAALVVEELIDPEGEAVAGLADVEGDAGALALAIPLEVITFETWLLAQIGDEEALDLENTAHWEFWFNFGAWIGETLRRRHGGHWLIAADDPKTWRLGFSKIMLEIAPFRFAEQLLQIGAGTAQKLIAEIERLRLGHEEQKARDGGEEIDRFTAQTYIRLHTVPLGQWMAMDFPHVARMWNQATVRDLVKEIKKVAKQANPANLPLLERLVQAIEQADPMKPLAEQTNDRALFETIAQVVGLRRATAPLAMDVIERFVLPAVHIGIPDSFPPLDEDDLELLRKGAEFFALFVEVVPHKYQAADDGFLRSIPQEDLASPYRDRTRLDVGKGDWVIVNPRHFKQMLMEFDSQRMLEKFDSFVTYVRENPAAPRRRDDGRMLVETVARAVADLQACTMAASKDGIVLVFRMLPPPP</sequence>
<reference evidence="1 2" key="1">
    <citation type="journal article" date="2010" name="Stand. Genomic Sci.">
        <title>Complete genome sequence of Haliangium ochraceum type strain (SMP-2).</title>
        <authorList>
            <consortium name="US DOE Joint Genome Institute (JGI-PGF)"/>
            <person name="Ivanova N."/>
            <person name="Daum C."/>
            <person name="Lang E."/>
            <person name="Abt B."/>
            <person name="Kopitz M."/>
            <person name="Saunders E."/>
            <person name="Lapidus A."/>
            <person name="Lucas S."/>
            <person name="Glavina Del Rio T."/>
            <person name="Nolan M."/>
            <person name="Tice H."/>
            <person name="Copeland A."/>
            <person name="Cheng J.F."/>
            <person name="Chen F."/>
            <person name="Bruce D."/>
            <person name="Goodwin L."/>
            <person name="Pitluck S."/>
            <person name="Mavromatis K."/>
            <person name="Pati A."/>
            <person name="Mikhailova N."/>
            <person name="Chen A."/>
            <person name="Palaniappan K."/>
            <person name="Land M."/>
            <person name="Hauser L."/>
            <person name="Chang Y.J."/>
            <person name="Jeffries C.D."/>
            <person name="Detter J.C."/>
            <person name="Brettin T."/>
            <person name="Rohde M."/>
            <person name="Goker M."/>
            <person name="Bristow J."/>
            <person name="Markowitz V."/>
            <person name="Eisen J.A."/>
            <person name="Hugenholtz P."/>
            <person name="Kyrpides N.C."/>
            <person name="Klenk H.P."/>
        </authorList>
    </citation>
    <scope>NUCLEOTIDE SEQUENCE [LARGE SCALE GENOMIC DNA]</scope>
    <source>
        <strain evidence="2">DSM 14365 / CIP 107738 / JCM 11303 / AJ 13395 / SMP-2</strain>
    </source>
</reference>
<evidence type="ECO:0000313" key="1">
    <source>
        <dbReference type="EMBL" id="ACY13147.1"/>
    </source>
</evidence>
<dbReference type="Proteomes" id="UP000001880">
    <property type="component" value="Chromosome"/>
</dbReference>
<proteinExistence type="predicted"/>
<name>D0LKB3_HALO1</name>
<gene>
    <name evidence="1" type="ordered locus">Hoch_0508</name>
</gene>
<dbReference type="KEGG" id="hoh:Hoch_0508"/>
<dbReference type="RefSeq" id="WP_012825774.1">
    <property type="nucleotide sequence ID" value="NC_013440.1"/>
</dbReference>
<protein>
    <submittedName>
        <fullName evidence="1">Uncharacterized protein</fullName>
    </submittedName>
</protein>
<evidence type="ECO:0000313" key="2">
    <source>
        <dbReference type="Proteomes" id="UP000001880"/>
    </source>
</evidence>
<dbReference type="OrthoDB" id="5482827at2"/>
<dbReference type="AlphaFoldDB" id="D0LKB3"/>
<dbReference type="STRING" id="502025.Hoch_0508"/>